<evidence type="ECO:0000256" key="3">
    <source>
        <dbReference type="ARBA" id="ARBA00022692"/>
    </source>
</evidence>
<feature type="transmembrane region" description="Helical" evidence="7">
    <location>
        <begin position="160"/>
        <end position="184"/>
    </location>
</feature>
<dbReference type="AlphaFoldDB" id="A0A928VP46"/>
<dbReference type="Pfam" id="PF01594">
    <property type="entry name" value="AI-2E_transport"/>
    <property type="match status" value="1"/>
</dbReference>
<evidence type="ECO:0000256" key="7">
    <source>
        <dbReference type="SAM" id="Phobius"/>
    </source>
</evidence>
<dbReference type="RefSeq" id="WP_264324287.1">
    <property type="nucleotide sequence ID" value="NZ_JADEXQ010000016.1"/>
</dbReference>
<feature type="transmembrane region" description="Helical" evidence="7">
    <location>
        <begin position="215"/>
        <end position="235"/>
    </location>
</feature>
<evidence type="ECO:0000313" key="9">
    <source>
        <dbReference type="Proteomes" id="UP000625316"/>
    </source>
</evidence>
<dbReference type="InterPro" id="IPR002549">
    <property type="entry name" value="AI-2E-like"/>
</dbReference>
<organism evidence="8 9">
    <name type="scientific">Romeriopsis navalis LEGE 11480</name>
    <dbReference type="NCBI Taxonomy" id="2777977"/>
    <lineage>
        <taxon>Bacteria</taxon>
        <taxon>Bacillati</taxon>
        <taxon>Cyanobacteriota</taxon>
        <taxon>Cyanophyceae</taxon>
        <taxon>Leptolyngbyales</taxon>
        <taxon>Leptolyngbyaceae</taxon>
        <taxon>Romeriopsis</taxon>
        <taxon>Romeriopsis navalis</taxon>
    </lineage>
</organism>
<proteinExistence type="inferred from homology"/>
<feature type="transmembrane region" description="Helical" evidence="7">
    <location>
        <begin position="12"/>
        <end position="33"/>
    </location>
</feature>
<dbReference type="EMBL" id="JADEXQ010000016">
    <property type="protein sequence ID" value="MBE9029469.1"/>
    <property type="molecule type" value="Genomic_DNA"/>
</dbReference>
<protein>
    <submittedName>
        <fullName evidence="8">AI-2E family transporter</fullName>
    </submittedName>
</protein>
<feature type="compositionally biased region" description="Basic and acidic residues" evidence="6">
    <location>
        <begin position="374"/>
        <end position="384"/>
    </location>
</feature>
<dbReference type="PANTHER" id="PTHR21716">
    <property type="entry name" value="TRANSMEMBRANE PROTEIN"/>
    <property type="match status" value="1"/>
</dbReference>
<keyword evidence="3 7" id="KW-0812">Transmembrane</keyword>
<feature type="transmembrane region" description="Helical" evidence="7">
    <location>
        <begin position="69"/>
        <end position="94"/>
    </location>
</feature>
<dbReference type="GO" id="GO:0055085">
    <property type="term" value="P:transmembrane transport"/>
    <property type="evidence" value="ECO:0007669"/>
    <property type="project" value="TreeGrafter"/>
</dbReference>
<feature type="region of interest" description="Disordered" evidence="6">
    <location>
        <begin position="364"/>
        <end position="384"/>
    </location>
</feature>
<keyword evidence="9" id="KW-1185">Reference proteome</keyword>
<dbReference type="PANTHER" id="PTHR21716:SF66">
    <property type="entry name" value="TRANSPORT PROTEIN SLL0063-RELATED"/>
    <property type="match status" value="1"/>
</dbReference>
<evidence type="ECO:0000256" key="6">
    <source>
        <dbReference type="SAM" id="MobiDB-lite"/>
    </source>
</evidence>
<keyword evidence="4 7" id="KW-1133">Transmembrane helix</keyword>
<keyword evidence="5 7" id="KW-0472">Membrane</keyword>
<evidence type="ECO:0000256" key="1">
    <source>
        <dbReference type="ARBA" id="ARBA00004141"/>
    </source>
</evidence>
<dbReference type="PRINTS" id="PR00173">
    <property type="entry name" value="EDTRNSPORT"/>
</dbReference>
<evidence type="ECO:0000256" key="4">
    <source>
        <dbReference type="ARBA" id="ARBA00022989"/>
    </source>
</evidence>
<feature type="transmembrane region" description="Helical" evidence="7">
    <location>
        <begin position="39"/>
        <end position="57"/>
    </location>
</feature>
<evidence type="ECO:0000313" key="8">
    <source>
        <dbReference type="EMBL" id="MBE9029469.1"/>
    </source>
</evidence>
<comment type="subcellular location">
    <subcellularLocation>
        <location evidence="1">Membrane</location>
        <topology evidence="1">Multi-pass membrane protein</topology>
    </subcellularLocation>
</comment>
<gene>
    <name evidence="8" type="ORF">IQ266_06790</name>
</gene>
<dbReference type="GO" id="GO:0016020">
    <property type="term" value="C:membrane"/>
    <property type="evidence" value="ECO:0007669"/>
    <property type="project" value="UniProtKB-SubCell"/>
</dbReference>
<reference evidence="8" key="1">
    <citation type="submission" date="2020-10" db="EMBL/GenBank/DDBJ databases">
        <authorList>
            <person name="Castelo-Branco R."/>
            <person name="Eusebio N."/>
            <person name="Adriana R."/>
            <person name="Vieira A."/>
            <person name="Brugerolle De Fraissinette N."/>
            <person name="Rezende De Castro R."/>
            <person name="Schneider M.P."/>
            <person name="Vasconcelos V."/>
            <person name="Leao P.N."/>
        </authorList>
    </citation>
    <scope>NUCLEOTIDE SEQUENCE</scope>
    <source>
        <strain evidence="8">LEGE 11480</strain>
    </source>
</reference>
<feature type="transmembrane region" description="Helical" evidence="7">
    <location>
        <begin position="311"/>
        <end position="333"/>
    </location>
</feature>
<sequence length="384" mass="42751">MRKPTNRQLQRWLLLGLVPPIIGLNAYVLSQFFGFFQNLLQMIAISAILAFLLDYPVKLLRRFRVNHTLAVMLVFLVTTTILVVLGITLVPILIEQITQLANRLPQWFTESQKNLQGLDEWARSRNYNLDLQGFIGRSSDKINTQLEQQAQDIAKIGVDLALGTLSGFIDSIIVFVLTFYMLLYGKHLWRGLIKYLPNDIAVPLDESLKLNFNGFFLSQLLLAALMTIALIPFFFWLKVPFALLFTLLIGVAELIPLIGATLGIGIVFLLLLFQDAGMALQVGFVCVVLQQIRDNVVAPKLMGDIAGLNPIYVFIVLLIGLQYGGVLGAFLAVPIAGTIKGTFEAILAQRQALKQAPLLESLEESRLNPPVKGLRKESPEPNPE</sequence>
<evidence type="ECO:0000256" key="2">
    <source>
        <dbReference type="ARBA" id="ARBA00009773"/>
    </source>
</evidence>
<comment type="similarity">
    <text evidence="2">Belongs to the autoinducer-2 exporter (AI-2E) (TC 2.A.86) family.</text>
</comment>
<comment type="caution">
    <text evidence="8">The sequence shown here is derived from an EMBL/GenBank/DDBJ whole genome shotgun (WGS) entry which is preliminary data.</text>
</comment>
<dbReference type="Proteomes" id="UP000625316">
    <property type="component" value="Unassembled WGS sequence"/>
</dbReference>
<name>A0A928VP46_9CYAN</name>
<accession>A0A928VP46</accession>
<evidence type="ECO:0000256" key="5">
    <source>
        <dbReference type="ARBA" id="ARBA00023136"/>
    </source>
</evidence>